<dbReference type="InterPro" id="IPR041664">
    <property type="entry name" value="AAA_16"/>
</dbReference>
<feature type="DNA-binding region" description="OmpR/PhoB-type" evidence="6">
    <location>
        <begin position="1"/>
        <end position="81"/>
    </location>
</feature>
<organism evidence="9 10">
    <name type="scientific">Streptomyces shaanxiensis</name>
    <dbReference type="NCBI Taxonomy" id="653357"/>
    <lineage>
        <taxon>Bacteria</taxon>
        <taxon>Bacillati</taxon>
        <taxon>Actinomycetota</taxon>
        <taxon>Actinomycetes</taxon>
        <taxon>Kitasatosporales</taxon>
        <taxon>Streptomycetaceae</taxon>
        <taxon>Streptomyces</taxon>
    </lineage>
</organism>
<accession>A0ABP7UDV5</accession>
<dbReference type="PANTHER" id="PTHR35807">
    <property type="entry name" value="TRANSCRIPTIONAL REGULATOR REDD-RELATED"/>
    <property type="match status" value="1"/>
</dbReference>
<evidence type="ECO:0000313" key="9">
    <source>
        <dbReference type="EMBL" id="GAA4041184.1"/>
    </source>
</evidence>
<dbReference type="InterPro" id="IPR036388">
    <property type="entry name" value="WH-like_DNA-bd_sf"/>
</dbReference>
<evidence type="ECO:0000256" key="4">
    <source>
        <dbReference type="ARBA" id="ARBA00023125"/>
    </source>
</evidence>
<dbReference type="SUPFAM" id="SSF52540">
    <property type="entry name" value="P-loop containing nucleoside triphosphate hydrolases"/>
    <property type="match status" value="1"/>
</dbReference>
<reference evidence="10" key="1">
    <citation type="journal article" date="2019" name="Int. J. Syst. Evol. Microbiol.">
        <title>The Global Catalogue of Microorganisms (GCM) 10K type strain sequencing project: providing services to taxonomists for standard genome sequencing and annotation.</title>
        <authorList>
            <consortium name="The Broad Institute Genomics Platform"/>
            <consortium name="The Broad Institute Genome Sequencing Center for Infectious Disease"/>
            <person name="Wu L."/>
            <person name="Ma J."/>
        </authorList>
    </citation>
    <scope>NUCLEOTIDE SEQUENCE [LARGE SCALE GENOMIC DNA]</scope>
    <source>
        <strain evidence="10">JCM 16925</strain>
    </source>
</reference>
<name>A0ABP7UDV5_9ACTN</name>
<dbReference type="Pfam" id="PF03704">
    <property type="entry name" value="BTAD"/>
    <property type="match status" value="1"/>
</dbReference>
<protein>
    <recommendedName>
        <fullName evidence="8">OmpR/PhoB-type domain-containing protein</fullName>
    </recommendedName>
</protein>
<dbReference type="Gene3D" id="1.10.10.10">
    <property type="entry name" value="Winged helix-like DNA-binding domain superfamily/Winged helix DNA-binding domain"/>
    <property type="match status" value="1"/>
</dbReference>
<dbReference type="Gene3D" id="3.30.70.1230">
    <property type="entry name" value="Nucleotide cyclase"/>
    <property type="match status" value="1"/>
</dbReference>
<evidence type="ECO:0000256" key="7">
    <source>
        <dbReference type="SAM" id="MobiDB-lite"/>
    </source>
</evidence>
<dbReference type="InterPro" id="IPR027417">
    <property type="entry name" value="P-loop_NTPase"/>
</dbReference>
<evidence type="ECO:0000313" key="10">
    <source>
        <dbReference type="Proteomes" id="UP001499984"/>
    </source>
</evidence>
<feature type="compositionally biased region" description="Basic and acidic residues" evidence="7">
    <location>
        <begin position="272"/>
        <end position="284"/>
    </location>
</feature>
<feature type="compositionally biased region" description="Low complexity" evidence="7">
    <location>
        <begin position="285"/>
        <end position="298"/>
    </location>
</feature>
<evidence type="ECO:0000256" key="5">
    <source>
        <dbReference type="ARBA" id="ARBA00023163"/>
    </source>
</evidence>
<evidence type="ECO:0000259" key="8">
    <source>
        <dbReference type="PROSITE" id="PS51755"/>
    </source>
</evidence>
<dbReference type="Proteomes" id="UP001499984">
    <property type="component" value="Unassembled WGS sequence"/>
</dbReference>
<comment type="similarity">
    <text evidence="1">Belongs to the AfsR/DnrI/RedD regulatory family.</text>
</comment>
<keyword evidence="2" id="KW-0902">Two-component regulatory system</keyword>
<proteinExistence type="inferred from homology"/>
<dbReference type="EMBL" id="BAAAZY010000003">
    <property type="protein sequence ID" value="GAA4041184.1"/>
    <property type="molecule type" value="Genomic_DNA"/>
</dbReference>
<dbReference type="SMART" id="SM01043">
    <property type="entry name" value="BTAD"/>
    <property type="match status" value="1"/>
</dbReference>
<dbReference type="CDD" id="cd15831">
    <property type="entry name" value="BTAD"/>
    <property type="match status" value="1"/>
</dbReference>
<sequence length="734" mass="78377">MELRGTKQRGTLGCLLLQANRVVPTSRLLNALWPDDNAPTTARKILQNAVYGLRGVLSTGPDDAPGAATLLTQPPGYMLRVAPEQVDLHLFHRWVGEGRDKRAQGAPAEAAVLLRDALDLWRGSALADLVEAGIEWPELASLQNTRLDVTEDYFDAQLSCGRHHAVLAELETMVAAEPLRERSCGQLMLALYRCGRQADALNVFSRVRSLLIENLGLEPGHAIQELQRSILTQDPLLSLDPAPARSEPVRMTTVPRQGTRSEPVGPSVTRTEPSRPETGHRPAERTGAPAEARAEAAPQHSGMERRLVTVVSVRTRLTPSLGDGAGDGVDDLLDAAVTMVRGQVERHGGTVTASMGSVTQALFGLDGPDDAGADQAVPAALAIRDVLEARGGREAGPPPLSVRASVMTGEVLLRYSGKGEAPTAVGAVLDESQCLLSDMTDGQVLVSDTVRRATEDSVSYRPADARPSYWLAVGHRAARQQTGAEDPETAYELDLLCGLAKRSRERGIPHVVTVLGESGAGKSRLLREFGSRLGSRPGAATVLTGRTPAAPTEHPLKAQAQILAAYCGIRPGDDPESARSALDAQVRFLFRSDRTARRIGSCLIPLLDARADAVASAVPAAETLAAWRDFFQEAAQHQAVVLCVDDLHRADTRVLDVVEELAESAGPVPLFVVVSASPELLLRRPAWAGGKSHATTLTLGRAEEATTSRQLVEFLRSAARELREVGDAYTPAAG</sequence>
<dbReference type="Pfam" id="PF13191">
    <property type="entry name" value="AAA_16"/>
    <property type="match status" value="1"/>
</dbReference>
<dbReference type="InterPro" id="IPR001867">
    <property type="entry name" value="OmpR/PhoB-type_DNA-bd"/>
</dbReference>
<dbReference type="SUPFAM" id="SSF55073">
    <property type="entry name" value="Nucleotide cyclase"/>
    <property type="match status" value="1"/>
</dbReference>
<dbReference type="InterPro" id="IPR011990">
    <property type="entry name" value="TPR-like_helical_dom_sf"/>
</dbReference>
<dbReference type="PROSITE" id="PS51755">
    <property type="entry name" value="OMPR_PHOB"/>
    <property type="match status" value="1"/>
</dbReference>
<evidence type="ECO:0000256" key="3">
    <source>
        <dbReference type="ARBA" id="ARBA00023015"/>
    </source>
</evidence>
<evidence type="ECO:0000256" key="1">
    <source>
        <dbReference type="ARBA" id="ARBA00005820"/>
    </source>
</evidence>
<gene>
    <name evidence="9" type="ORF">GCM10022233_07390</name>
</gene>
<keyword evidence="4 6" id="KW-0238">DNA-binding</keyword>
<dbReference type="InterPro" id="IPR051677">
    <property type="entry name" value="AfsR-DnrI-RedD_regulator"/>
</dbReference>
<dbReference type="PANTHER" id="PTHR35807:SF1">
    <property type="entry name" value="TRANSCRIPTIONAL REGULATOR REDD"/>
    <property type="match status" value="1"/>
</dbReference>
<feature type="region of interest" description="Disordered" evidence="7">
    <location>
        <begin position="239"/>
        <end position="301"/>
    </location>
</feature>
<evidence type="ECO:0000256" key="2">
    <source>
        <dbReference type="ARBA" id="ARBA00023012"/>
    </source>
</evidence>
<dbReference type="InterPro" id="IPR016032">
    <property type="entry name" value="Sig_transdc_resp-reg_C-effctor"/>
</dbReference>
<dbReference type="SUPFAM" id="SSF48452">
    <property type="entry name" value="TPR-like"/>
    <property type="match status" value="1"/>
</dbReference>
<dbReference type="Gene3D" id="1.25.40.10">
    <property type="entry name" value="Tetratricopeptide repeat domain"/>
    <property type="match status" value="1"/>
</dbReference>
<feature type="domain" description="OmpR/PhoB-type" evidence="8">
    <location>
        <begin position="1"/>
        <end position="81"/>
    </location>
</feature>
<comment type="caution">
    <text evidence="9">The sequence shown here is derived from an EMBL/GenBank/DDBJ whole genome shotgun (WGS) entry which is preliminary data.</text>
</comment>
<dbReference type="InterPro" id="IPR005158">
    <property type="entry name" value="BTAD"/>
</dbReference>
<dbReference type="InterPro" id="IPR029787">
    <property type="entry name" value="Nucleotide_cyclase"/>
</dbReference>
<keyword evidence="10" id="KW-1185">Reference proteome</keyword>
<evidence type="ECO:0000256" key="6">
    <source>
        <dbReference type="PROSITE-ProRule" id="PRU01091"/>
    </source>
</evidence>
<keyword evidence="5" id="KW-0804">Transcription</keyword>
<dbReference type="SUPFAM" id="SSF46894">
    <property type="entry name" value="C-terminal effector domain of the bipartite response regulators"/>
    <property type="match status" value="1"/>
</dbReference>
<keyword evidence="3" id="KW-0805">Transcription regulation</keyword>